<dbReference type="PANTHER" id="PTHR47349:SF1">
    <property type="entry name" value="AER328WP"/>
    <property type="match status" value="1"/>
</dbReference>
<name>A0A1D8NE40_YARLL</name>
<feature type="compositionally biased region" description="Polar residues" evidence="1">
    <location>
        <begin position="85"/>
        <end position="96"/>
    </location>
</feature>
<dbReference type="SUPFAM" id="SSF53474">
    <property type="entry name" value="alpha/beta-Hydrolases"/>
    <property type="match status" value="1"/>
</dbReference>
<feature type="compositionally biased region" description="Polar residues" evidence="1">
    <location>
        <begin position="230"/>
        <end position="248"/>
    </location>
</feature>
<dbReference type="InterPro" id="IPR058934">
    <property type="entry name" value="YMC020W-like"/>
</dbReference>
<dbReference type="VEuPathDB" id="FungiDB:YALI1_D13816g"/>
<feature type="compositionally biased region" description="Polar residues" evidence="1">
    <location>
        <begin position="187"/>
        <end position="197"/>
    </location>
</feature>
<reference evidence="4 6" key="2">
    <citation type="submission" date="2018-07" db="EMBL/GenBank/DDBJ databases">
        <title>Draft Genome Assemblies for Five Robust Yarrowia lipolytica Strains Exhibiting High Lipid Production and Pentose Sugar Utilization and Sugar Alcohol Secretion from Undetoxified Lignocellulosic Biomass Hydrolysates.</title>
        <authorList>
            <consortium name="DOE Joint Genome Institute"/>
            <person name="Walker C."/>
            <person name="Ryu S."/>
            <person name="Na H."/>
            <person name="Zane M."/>
            <person name="LaButti K."/>
            <person name="Lipzen A."/>
            <person name="Haridas S."/>
            <person name="Barry K."/>
            <person name="Grigoriev I.V."/>
            <person name="Quarterman J."/>
            <person name="Slininger P."/>
            <person name="Dien B."/>
            <person name="Trinh C.T."/>
        </authorList>
    </citation>
    <scope>NUCLEOTIDE SEQUENCE [LARGE SCALE GENOMIC DNA]</scope>
    <source>
        <strain evidence="4 6">YB392</strain>
    </source>
</reference>
<feature type="compositionally biased region" description="Acidic residues" evidence="1">
    <location>
        <begin position="379"/>
        <end position="389"/>
    </location>
</feature>
<dbReference type="Pfam" id="PF26147">
    <property type="entry name" value="AB_HYDROLASE_YMC0-YMC35"/>
    <property type="match status" value="1"/>
</dbReference>
<dbReference type="InterPro" id="IPR029058">
    <property type="entry name" value="AB_hydrolase_fold"/>
</dbReference>
<proteinExistence type="predicted"/>
<evidence type="ECO:0000256" key="1">
    <source>
        <dbReference type="SAM" id="MobiDB-lite"/>
    </source>
</evidence>
<dbReference type="eggNOG" id="ENOG502QR2T">
    <property type="taxonomic scope" value="Eukaryota"/>
</dbReference>
<dbReference type="PANTHER" id="PTHR47349">
    <property type="entry name" value="CHROMOSOME 8, WHOLE GENOME SHOTGUN SEQUENCE"/>
    <property type="match status" value="1"/>
</dbReference>
<feature type="compositionally biased region" description="Basic residues" evidence="1">
    <location>
        <begin position="1"/>
        <end position="10"/>
    </location>
</feature>
<dbReference type="AlphaFoldDB" id="A0A1D8NE40"/>
<evidence type="ECO:0000313" key="4">
    <source>
        <dbReference type="EMBL" id="RDW28808.1"/>
    </source>
</evidence>
<dbReference type="EMBL" id="CP017556">
    <property type="protein sequence ID" value="AOW03905.1"/>
    <property type="molecule type" value="Genomic_DNA"/>
</dbReference>
<feature type="compositionally biased region" description="Polar residues" evidence="1">
    <location>
        <begin position="63"/>
        <end position="77"/>
    </location>
</feature>
<evidence type="ECO:0000313" key="6">
    <source>
        <dbReference type="Proteomes" id="UP000256601"/>
    </source>
</evidence>
<feature type="region of interest" description="Disordered" evidence="1">
    <location>
        <begin position="57"/>
        <end position="133"/>
    </location>
</feature>
<evidence type="ECO:0000313" key="3">
    <source>
        <dbReference type="EMBL" id="AOW03905.1"/>
    </source>
</evidence>
<feature type="compositionally biased region" description="Low complexity" evidence="1">
    <location>
        <begin position="312"/>
        <end position="332"/>
    </location>
</feature>
<evidence type="ECO:0000259" key="2">
    <source>
        <dbReference type="Pfam" id="PF26147"/>
    </source>
</evidence>
<accession>A0A1D8NE40</accession>
<feature type="region of interest" description="Disordered" evidence="1">
    <location>
        <begin position="296"/>
        <end position="495"/>
    </location>
</feature>
<feature type="region of interest" description="Disordered" evidence="1">
    <location>
        <begin position="1"/>
        <end position="37"/>
    </location>
</feature>
<protein>
    <recommendedName>
        <fullName evidence="2">YMC020W-like alpha/beta hydrolase domain-containing protein</fullName>
    </recommendedName>
</protein>
<dbReference type="InterPro" id="IPR058933">
    <property type="entry name" value="YMC020W-like_ab_hydrolase"/>
</dbReference>
<organism evidence="3 5">
    <name type="scientific">Yarrowia lipolytica</name>
    <name type="common">Candida lipolytica</name>
    <dbReference type="NCBI Taxonomy" id="4952"/>
    <lineage>
        <taxon>Eukaryota</taxon>
        <taxon>Fungi</taxon>
        <taxon>Dikarya</taxon>
        <taxon>Ascomycota</taxon>
        <taxon>Saccharomycotina</taxon>
        <taxon>Dipodascomycetes</taxon>
        <taxon>Dipodascales</taxon>
        <taxon>Dipodascales incertae sedis</taxon>
        <taxon>Yarrowia</taxon>
    </lineage>
</organism>
<feature type="compositionally biased region" description="Polar residues" evidence="1">
    <location>
        <begin position="209"/>
        <end position="218"/>
    </location>
</feature>
<feature type="compositionally biased region" description="Polar residues" evidence="1">
    <location>
        <begin position="333"/>
        <end position="343"/>
    </location>
</feature>
<feature type="compositionally biased region" description="Low complexity" evidence="1">
    <location>
        <begin position="348"/>
        <end position="357"/>
    </location>
</feature>
<feature type="compositionally biased region" description="Polar residues" evidence="1">
    <location>
        <begin position="158"/>
        <end position="169"/>
    </location>
</feature>
<feature type="compositionally biased region" description="Low complexity" evidence="1">
    <location>
        <begin position="97"/>
        <end position="127"/>
    </location>
</feature>
<feature type="compositionally biased region" description="Basic and acidic residues" evidence="1">
    <location>
        <begin position="170"/>
        <end position="184"/>
    </location>
</feature>
<feature type="domain" description="YMC020W-like alpha/beta hydrolase" evidence="2">
    <location>
        <begin position="541"/>
        <end position="870"/>
    </location>
</feature>
<dbReference type="Proteomes" id="UP000256601">
    <property type="component" value="Unassembled WGS sequence"/>
</dbReference>
<feature type="compositionally biased region" description="Low complexity" evidence="1">
    <location>
        <begin position="264"/>
        <end position="280"/>
    </location>
</feature>
<reference evidence="3 5" key="1">
    <citation type="journal article" date="2016" name="PLoS ONE">
        <title>Sequence Assembly of Yarrowia lipolytica Strain W29/CLIB89 Shows Transposable Element Diversity.</title>
        <authorList>
            <person name="Magnan C."/>
            <person name="Yu J."/>
            <person name="Chang I."/>
            <person name="Jahn E."/>
            <person name="Kanomata Y."/>
            <person name="Wu J."/>
            <person name="Zeller M."/>
            <person name="Oakes M."/>
            <person name="Baldi P."/>
            <person name="Sandmeyer S."/>
        </authorList>
    </citation>
    <scope>NUCLEOTIDE SEQUENCE [LARGE SCALE GENOMIC DNA]</scope>
    <source>
        <strain evidence="3">CLIB89</strain>
        <strain evidence="5">CLIB89(W29)</strain>
    </source>
</reference>
<feature type="compositionally biased region" description="Basic and acidic residues" evidence="1">
    <location>
        <begin position="451"/>
        <end position="467"/>
    </location>
</feature>
<dbReference type="VEuPathDB" id="FungiDB:YALI0_D11022g"/>
<sequence length="916" mass="99209">MRYKVRKSGKKAMIESKSAQQPEPEFGAPAVAPPAPTFCAPTTALHTDTMILAAADKGKSPDLSVSLQRFSSTNSLRESPREPQHSPNHTHTHQIISHSQSASSSSRSRSSTHSRPCSSSSTPSSSPDIIAQKGIPVSSIASISAISQTPDFQDMGSVHSTLGPSFSFSTRKDKEPAMETEKVLSKPATSPVLSRPNTPGAGADLSASVVETPTSSWWRSKRVSPPPSQPDQTLECTSSACENPNRASDCTLAETQPREPDAIVTSETNTTTVAASSSSSGWWFFSSKTTRTATAQFPEMGSSTSTAVATNPTKATTSDPATSSTSTSAPTSHGDTQAQSAPEIQSKGWFSGWWGSSKNIEASPAGSEEKDVVTSDISELGDDGGEVVAEENKGGGRSWGFWSTGTGAKKTSGEVAVSGLDSKSSPSKEPPNTPRSSPVGSPRMEATEPSEPVKDIPSKDKDQKKLDGATQSGDASPAPPVRKTTKNGKPYRQNLVIPSPDACFPEYSQRDYFLSHLKKLSSYWTPKTTSGDPALNQYNQFHSSVYRTQKLPEVKKAVVIGVHGFFPAKVVRTFIGEPTGTSVRFANMGAEAVERWAKAHDVDIEIERIALEGEGKVLQRVDNLYNILMNWIDHVRSADVIYFCAHSQGVPVAVHILARLIENGLVDHKKIGMLAMAGISLGPFYGLDSKFVMRMYSTSVGTESLAELFEFQDTNSLMARKYLQSLRTVLAHNCKIAFVGSMNDQMVPLYSSTCMHVAHPCIFRAVYVDGKDVAPEFISDLVSLALLLRNIGSTDHNVIKEVSGAVAGALTGGGHSKIYNEASVYDLGFQYIMETTFPSNPVAMSVFEDFEIPKKNPNPYNLPYCMRSMQYETLARPPLRPLLENLNQEFEKWKPESKPLRDLKYRLSPIQNQAKL</sequence>
<feature type="compositionally biased region" description="Polar residues" evidence="1">
    <location>
        <begin position="296"/>
        <end position="311"/>
    </location>
</feature>
<dbReference type="Proteomes" id="UP000182444">
    <property type="component" value="Chromosome 1D"/>
</dbReference>
<evidence type="ECO:0000313" key="5">
    <source>
        <dbReference type="Proteomes" id="UP000182444"/>
    </source>
</evidence>
<gene>
    <name evidence="4" type="ORF">B0I71DRAFT_126720</name>
    <name evidence="3" type="ORF">YALI1_D13816g</name>
</gene>
<dbReference type="EMBL" id="KZ858949">
    <property type="protein sequence ID" value="RDW28808.1"/>
    <property type="molecule type" value="Genomic_DNA"/>
</dbReference>
<feature type="region of interest" description="Disordered" evidence="1">
    <location>
        <begin position="151"/>
        <end position="280"/>
    </location>
</feature>